<evidence type="ECO:0000313" key="2">
    <source>
        <dbReference type="Proteomes" id="UP000325315"/>
    </source>
</evidence>
<accession>A0A5B6VGN4</accession>
<gene>
    <name evidence="1" type="ORF">EPI10_003098</name>
</gene>
<dbReference type="EMBL" id="SMMG02000007">
    <property type="protein sequence ID" value="KAA3468146.1"/>
    <property type="molecule type" value="Genomic_DNA"/>
</dbReference>
<sequence length="102" mass="12162">MVGKGDDPTVAEQWLSHVCRVLNELKCTPMDNFICWETLTSVTSEELIDWEFFLEKFQERYISVMGYEREFVQLSRFAKDMFQTEKALCNKFEWDLKDEICA</sequence>
<keyword evidence="1" id="KW-0808">Transferase</keyword>
<dbReference type="AlphaFoldDB" id="A0A5B6VGN4"/>
<name>A0A5B6VGN4_9ROSI</name>
<organism evidence="1 2">
    <name type="scientific">Gossypium australe</name>
    <dbReference type="NCBI Taxonomy" id="47621"/>
    <lineage>
        <taxon>Eukaryota</taxon>
        <taxon>Viridiplantae</taxon>
        <taxon>Streptophyta</taxon>
        <taxon>Embryophyta</taxon>
        <taxon>Tracheophyta</taxon>
        <taxon>Spermatophyta</taxon>
        <taxon>Magnoliopsida</taxon>
        <taxon>eudicotyledons</taxon>
        <taxon>Gunneridae</taxon>
        <taxon>Pentapetalae</taxon>
        <taxon>rosids</taxon>
        <taxon>malvids</taxon>
        <taxon>Malvales</taxon>
        <taxon>Malvaceae</taxon>
        <taxon>Malvoideae</taxon>
        <taxon>Gossypium</taxon>
    </lineage>
</organism>
<dbReference type="Proteomes" id="UP000325315">
    <property type="component" value="Unassembled WGS sequence"/>
</dbReference>
<dbReference type="GO" id="GO:0008168">
    <property type="term" value="F:methyltransferase activity"/>
    <property type="evidence" value="ECO:0007669"/>
    <property type="project" value="UniProtKB-KW"/>
</dbReference>
<protein>
    <submittedName>
        <fullName evidence="1">Hexaprenyldihydroxybenzoate methyltransferase, mitochondrial-like protein</fullName>
    </submittedName>
</protein>
<reference evidence="2" key="1">
    <citation type="journal article" date="2019" name="Plant Biotechnol. J.">
        <title>Genome sequencing of the Australian wild diploid species Gossypium australe highlights disease resistance and delayed gland morphogenesis.</title>
        <authorList>
            <person name="Cai Y."/>
            <person name="Cai X."/>
            <person name="Wang Q."/>
            <person name="Wang P."/>
            <person name="Zhang Y."/>
            <person name="Cai C."/>
            <person name="Xu Y."/>
            <person name="Wang K."/>
            <person name="Zhou Z."/>
            <person name="Wang C."/>
            <person name="Geng S."/>
            <person name="Li B."/>
            <person name="Dong Q."/>
            <person name="Hou Y."/>
            <person name="Wang H."/>
            <person name="Ai P."/>
            <person name="Liu Z."/>
            <person name="Yi F."/>
            <person name="Sun M."/>
            <person name="An G."/>
            <person name="Cheng J."/>
            <person name="Zhang Y."/>
            <person name="Shi Q."/>
            <person name="Xie Y."/>
            <person name="Shi X."/>
            <person name="Chang Y."/>
            <person name="Huang F."/>
            <person name="Chen Y."/>
            <person name="Hong S."/>
            <person name="Mi L."/>
            <person name="Sun Q."/>
            <person name="Zhang L."/>
            <person name="Zhou B."/>
            <person name="Peng R."/>
            <person name="Zhang X."/>
            <person name="Liu F."/>
        </authorList>
    </citation>
    <scope>NUCLEOTIDE SEQUENCE [LARGE SCALE GENOMIC DNA]</scope>
    <source>
        <strain evidence="2">cv. PA1801</strain>
    </source>
</reference>
<comment type="caution">
    <text evidence="1">The sequence shown here is derived from an EMBL/GenBank/DDBJ whole genome shotgun (WGS) entry which is preliminary data.</text>
</comment>
<evidence type="ECO:0000313" key="1">
    <source>
        <dbReference type="EMBL" id="KAA3468146.1"/>
    </source>
</evidence>
<keyword evidence="1" id="KW-0489">Methyltransferase</keyword>
<keyword evidence="2" id="KW-1185">Reference proteome</keyword>
<dbReference type="GO" id="GO:0032259">
    <property type="term" value="P:methylation"/>
    <property type="evidence" value="ECO:0007669"/>
    <property type="project" value="UniProtKB-KW"/>
</dbReference>
<proteinExistence type="predicted"/>